<evidence type="ECO:0000256" key="10">
    <source>
        <dbReference type="SAM" id="Phobius"/>
    </source>
</evidence>
<evidence type="ECO:0000313" key="14">
    <source>
        <dbReference type="EMBL" id="TGZ67306.1"/>
    </source>
</evidence>
<dbReference type="InterPro" id="IPR017981">
    <property type="entry name" value="GPCR_2-like_7TM"/>
</dbReference>
<dbReference type="EMBL" id="SJOL01006421">
    <property type="protein sequence ID" value="TGZ67306.1"/>
    <property type="molecule type" value="Genomic_DNA"/>
</dbReference>
<dbReference type="PANTHER" id="PTHR11309">
    <property type="entry name" value="FRIZZLED"/>
    <property type="match status" value="1"/>
</dbReference>
<feature type="signal peptide" evidence="11">
    <location>
        <begin position="1"/>
        <end position="22"/>
    </location>
</feature>
<feature type="transmembrane region" description="Helical" evidence="10">
    <location>
        <begin position="467"/>
        <end position="486"/>
    </location>
</feature>
<feature type="domain" description="G-protein coupled receptors family 2 profile 2" evidence="13">
    <location>
        <begin position="302"/>
        <end position="685"/>
    </location>
</feature>
<keyword evidence="6 10" id="KW-0472">Membrane</keyword>
<dbReference type="STRING" id="147828.A0A4S2LV38"/>
<dbReference type="InterPro" id="IPR000539">
    <property type="entry name" value="Frizzled/Smoothened_7TM"/>
</dbReference>
<name>A0A4S2LV38_OPIFE</name>
<dbReference type="PROSITE" id="PS50261">
    <property type="entry name" value="G_PROTEIN_RECEP_F2_4"/>
    <property type="match status" value="1"/>
</dbReference>
<evidence type="ECO:0000256" key="4">
    <source>
        <dbReference type="ARBA" id="ARBA00022692"/>
    </source>
</evidence>
<dbReference type="GO" id="GO:0017147">
    <property type="term" value="F:Wnt-protein binding"/>
    <property type="evidence" value="ECO:0007669"/>
    <property type="project" value="TreeGrafter"/>
</dbReference>
<dbReference type="SMART" id="SM00063">
    <property type="entry name" value="FRI"/>
    <property type="match status" value="1"/>
</dbReference>
<accession>A0A4S2LV38</accession>
<evidence type="ECO:0000259" key="13">
    <source>
        <dbReference type="PROSITE" id="PS50261"/>
    </source>
</evidence>
<evidence type="ECO:0000256" key="7">
    <source>
        <dbReference type="ARBA" id="ARBA00023157"/>
    </source>
</evidence>
<dbReference type="OrthoDB" id="5959102at2759"/>
<feature type="disulfide bond" evidence="9">
    <location>
        <begin position="154"/>
        <end position="178"/>
    </location>
</feature>
<dbReference type="GO" id="GO:0004888">
    <property type="term" value="F:transmembrane signaling receptor activity"/>
    <property type="evidence" value="ECO:0007669"/>
    <property type="project" value="InterPro"/>
</dbReference>
<keyword evidence="11" id="KW-0732">Signal</keyword>
<evidence type="ECO:0000313" key="15">
    <source>
        <dbReference type="Proteomes" id="UP000308267"/>
    </source>
</evidence>
<keyword evidence="4 10" id="KW-0812">Transmembrane</keyword>
<dbReference type="PRINTS" id="PR00489">
    <property type="entry name" value="FRIZZLED"/>
</dbReference>
<evidence type="ECO:0000256" key="9">
    <source>
        <dbReference type="PROSITE-ProRule" id="PRU00090"/>
    </source>
</evidence>
<dbReference type="Pfam" id="PF01534">
    <property type="entry name" value="Frizzled"/>
    <property type="match status" value="2"/>
</dbReference>
<comment type="caution">
    <text evidence="14">The sequence shown here is derived from an EMBL/GenBank/DDBJ whole genome shotgun (WGS) entry which is preliminary data.</text>
</comment>
<keyword evidence="8" id="KW-0675">Receptor</keyword>
<evidence type="ECO:0000259" key="12">
    <source>
        <dbReference type="PROSITE" id="PS50038"/>
    </source>
</evidence>
<keyword evidence="5 10" id="KW-1133">Transmembrane helix</keyword>
<keyword evidence="3" id="KW-0217">Developmental protein</keyword>
<feature type="transmembrane region" description="Helical" evidence="10">
    <location>
        <begin position="592"/>
        <end position="614"/>
    </location>
</feature>
<proteinExistence type="inferred from homology"/>
<dbReference type="PROSITE" id="PS50038">
    <property type="entry name" value="FZ"/>
    <property type="match status" value="1"/>
</dbReference>
<feature type="transmembrane region" description="Helical" evidence="10">
    <location>
        <begin position="409"/>
        <end position="429"/>
    </location>
</feature>
<dbReference type="SMART" id="SM01330">
    <property type="entry name" value="Frizzled"/>
    <property type="match status" value="1"/>
</dbReference>
<evidence type="ECO:0000256" key="5">
    <source>
        <dbReference type="ARBA" id="ARBA00022989"/>
    </source>
</evidence>
<feature type="chain" id="PRO_5020849365" evidence="11">
    <location>
        <begin position="23"/>
        <end position="810"/>
    </location>
</feature>
<dbReference type="GO" id="GO:0005615">
    <property type="term" value="C:extracellular space"/>
    <property type="evidence" value="ECO:0007669"/>
    <property type="project" value="TreeGrafter"/>
</dbReference>
<protein>
    <submittedName>
        <fullName evidence="14">Uncharacterized protein</fullName>
    </submittedName>
</protein>
<dbReference type="PANTHER" id="PTHR11309:SF99">
    <property type="entry name" value="FRIZZLED-4"/>
    <property type="match status" value="1"/>
</dbReference>
<comment type="caution">
    <text evidence="9">Lacks conserved residue(s) required for the propagation of feature annotation.</text>
</comment>
<feature type="transmembrane region" description="Helical" evidence="10">
    <location>
        <begin position="304"/>
        <end position="326"/>
    </location>
</feature>
<sequence length="810" mass="90862">MRRDSVRVTILIFLDVVIFSHSWLHERSGRSAQLSADFIENGKSPISRESLHGTFGQPMPEDDGPTVFEEDGLNQCAPIDEPICQGLEYTHTRFPNSVGLTSQEEASKRVNDYRALISVECSHYLRIFLCTIYFPMCTPTPSAFRTLQPCQSFCRHVQSKCEPIMKSFSFPWPKELNCNALPVASDMCIKPQSYDQDQATGSLTQKLPEVASNEIAKLLPGINNFLQEHPDKMKDVGKSAYSSLGSNLPLTADTLLQIPQSKTMPCTIMEVPLVREKSNGNVTCARRCTANIFYRAAEKRFADIWLLGWSILCAISCLLTIVTFIIDRSRFVYPERPIVYISACYLFYSLGCILRIIVGRERVSCYQRADDASIVNSQNTIWANILPTLAADAGGFVHSFAPMLETNKFLIVSGYESTSCTLIFIVIYYFGQASYGWWVMLAVTWFLSTVCKWGSEGVERVSSILHMFAWAVPAITTMIILILHRIDADELTGLCYVGYQDRASLLIFVLIPQIVCLLLGLGLFVIGFFSLISIRTNLKRSNVGGTKNQFIMMEQSPSNGLLLSSRTPNPDRLQFAPDKVSVRRLDKLMAKICIFSVLYVIPCICVIGANWYAYNGQDTWLRSMRELATRSGCVNLLGTNWNKADECLQGLTYPSIEVHMLHTFMSLVVGITAGMWVWCNRKTFSTWVKCIRRQRDKPGKCVGCKTKDFSGKTHSAKLTVAHLETKTNGPGYAKNTQFSGESHTREHCNPCSSLSQPAVLRSTDTHETCFAMPPAARKQHHQSQGYALNTLNWSAQNTNSLSIRKLDQFA</sequence>
<comment type="similarity">
    <text evidence="2">Belongs to the G-protein coupled receptor Fz/Smo family.</text>
</comment>
<dbReference type="SUPFAM" id="SSF63501">
    <property type="entry name" value="Frizzled cysteine-rich domain"/>
    <property type="match status" value="1"/>
</dbReference>
<dbReference type="InterPro" id="IPR036790">
    <property type="entry name" value="Frizzled_dom_sf"/>
</dbReference>
<feature type="transmembrane region" description="Helical" evidence="10">
    <location>
        <begin position="506"/>
        <end position="532"/>
    </location>
</feature>
<evidence type="ECO:0000256" key="6">
    <source>
        <dbReference type="ARBA" id="ARBA00023136"/>
    </source>
</evidence>
<dbReference type="GO" id="GO:0016020">
    <property type="term" value="C:membrane"/>
    <property type="evidence" value="ECO:0007669"/>
    <property type="project" value="UniProtKB-SubCell"/>
</dbReference>
<evidence type="ECO:0000256" key="11">
    <source>
        <dbReference type="SAM" id="SignalP"/>
    </source>
</evidence>
<dbReference type="GO" id="GO:0035567">
    <property type="term" value="P:non-canonical Wnt signaling pathway"/>
    <property type="evidence" value="ECO:0007669"/>
    <property type="project" value="TreeGrafter"/>
</dbReference>
<feature type="transmembrane region" description="Helical" evidence="10">
    <location>
        <begin position="435"/>
        <end position="455"/>
    </location>
</feature>
<feature type="transmembrane region" description="Helical" evidence="10">
    <location>
        <begin position="660"/>
        <end position="679"/>
    </location>
</feature>
<keyword evidence="7 9" id="KW-1015">Disulfide bond</keyword>
<dbReference type="InterPro" id="IPR015526">
    <property type="entry name" value="Frizzled/SFRP"/>
</dbReference>
<dbReference type="AlphaFoldDB" id="A0A4S2LV38"/>
<feature type="disulfide bond" evidence="9">
    <location>
        <begin position="84"/>
        <end position="130"/>
    </location>
</feature>
<evidence type="ECO:0000256" key="2">
    <source>
        <dbReference type="ARBA" id="ARBA00008077"/>
    </source>
</evidence>
<dbReference type="Gene3D" id="1.10.2000.10">
    <property type="entry name" value="Frizzled cysteine-rich domain"/>
    <property type="match status" value="1"/>
</dbReference>
<dbReference type="GO" id="GO:0060070">
    <property type="term" value="P:canonical Wnt signaling pathway"/>
    <property type="evidence" value="ECO:0007669"/>
    <property type="project" value="TreeGrafter"/>
</dbReference>
<gene>
    <name evidence="14" type="ORF">CRM22_004855</name>
</gene>
<dbReference type="InterPro" id="IPR020067">
    <property type="entry name" value="Frizzled_dom"/>
</dbReference>
<organism evidence="14 15">
    <name type="scientific">Opisthorchis felineus</name>
    <dbReference type="NCBI Taxonomy" id="147828"/>
    <lineage>
        <taxon>Eukaryota</taxon>
        <taxon>Metazoa</taxon>
        <taxon>Spiralia</taxon>
        <taxon>Lophotrochozoa</taxon>
        <taxon>Platyhelminthes</taxon>
        <taxon>Trematoda</taxon>
        <taxon>Digenea</taxon>
        <taxon>Opisthorchiida</taxon>
        <taxon>Opisthorchiata</taxon>
        <taxon>Opisthorchiidae</taxon>
        <taxon>Opisthorchis</taxon>
    </lineage>
</organism>
<evidence type="ECO:0000256" key="8">
    <source>
        <dbReference type="ARBA" id="ARBA00023170"/>
    </source>
</evidence>
<evidence type="ECO:0000256" key="3">
    <source>
        <dbReference type="ARBA" id="ARBA00022473"/>
    </source>
</evidence>
<dbReference type="Pfam" id="PF01392">
    <property type="entry name" value="Fz"/>
    <property type="match status" value="1"/>
</dbReference>
<dbReference type="Gene3D" id="1.20.1070.10">
    <property type="entry name" value="Rhodopsin 7-helix transmembrane proteins"/>
    <property type="match status" value="1"/>
</dbReference>
<evidence type="ECO:0000256" key="1">
    <source>
        <dbReference type="ARBA" id="ARBA00004141"/>
    </source>
</evidence>
<feature type="transmembrane region" description="Helical" evidence="10">
    <location>
        <begin position="338"/>
        <end position="358"/>
    </location>
</feature>
<reference evidence="14 15" key="1">
    <citation type="journal article" date="2019" name="BMC Genomics">
        <title>New insights from Opisthorchis felineus genome: update on genomics of the epidemiologically important liver flukes.</title>
        <authorList>
            <person name="Ershov N.I."/>
            <person name="Mordvinov V.A."/>
            <person name="Prokhortchouk E.B."/>
            <person name="Pakharukova M.Y."/>
            <person name="Gunbin K.V."/>
            <person name="Ustyantsev K."/>
            <person name="Genaev M.A."/>
            <person name="Blinov A.G."/>
            <person name="Mazur A."/>
            <person name="Boulygina E."/>
            <person name="Tsygankova S."/>
            <person name="Khrameeva E."/>
            <person name="Chekanov N."/>
            <person name="Fan G."/>
            <person name="Xiao A."/>
            <person name="Zhang H."/>
            <person name="Xu X."/>
            <person name="Yang H."/>
            <person name="Solovyev V."/>
            <person name="Lee S.M."/>
            <person name="Liu X."/>
            <person name="Afonnikov D.A."/>
            <person name="Skryabin K.G."/>
        </authorList>
    </citation>
    <scope>NUCLEOTIDE SEQUENCE [LARGE SCALE GENOMIC DNA]</scope>
    <source>
        <strain evidence="14">AK-0245</strain>
        <tissue evidence="14">Whole organism</tissue>
    </source>
</reference>
<feature type="disulfide bond" evidence="9">
    <location>
        <begin position="76"/>
        <end position="137"/>
    </location>
</feature>
<keyword evidence="15" id="KW-1185">Reference proteome</keyword>
<comment type="subcellular location">
    <subcellularLocation>
        <location evidence="1">Membrane</location>
        <topology evidence="1">Multi-pass membrane protein</topology>
    </subcellularLocation>
</comment>
<feature type="domain" description="FZ" evidence="12">
    <location>
        <begin position="71"/>
        <end position="191"/>
    </location>
</feature>
<dbReference type="Proteomes" id="UP000308267">
    <property type="component" value="Unassembled WGS sequence"/>
</dbReference>